<dbReference type="AlphaFoldDB" id="A0A5C3QYP5"/>
<evidence type="ECO:0000256" key="1">
    <source>
        <dbReference type="SAM" id="MobiDB-lite"/>
    </source>
</evidence>
<protein>
    <submittedName>
        <fullName evidence="2">Uncharacterized protein</fullName>
    </submittedName>
</protein>
<dbReference type="EMBL" id="ML178816">
    <property type="protein sequence ID" value="TFL05930.1"/>
    <property type="molecule type" value="Genomic_DNA"/>
</dbReference>
<sequence>MVLCSPATMRASCRSLRSSHTSFPRLYSTPESSSSAAHSQRQTTSTPQQPTAPDTSKRAASTLTAPKLRALVSLYHKTADYITPETLNSRIIYAFANPRLPGSLGSALRTQVDYPQLQDAVYSRRKLPRMVEANEAAKIEVEDVFQNTGDGISTPGSAKPDFWSGKRTTREQRVVNALYGVKGPAYALGPVLPGLEMLEEEAERIEHKNELHKKTQKNLKSL</sequence>
<name>A0A5C3QYP5_9AGAR</name>
<feature type="region of interest" description="Disordered" evidence="1">
    <location>
        <begin position="20"/>
        <end position="62"/>
    </location>
</feature>
<dbReference type="OrthoDB" id="5597211at2759"/>
<evidence type="ECO:0000313" key="3">
    <source>
        <dbReference type="Proteomes" id="UP000305067"/>
    </source>
</evidence>
<evidence type="ECO:0000313" key="2">
    <source>
        <dbReference type="EMBL" id="TFL05930.1"/>
    </source>
</evidence>
<keyword evidence="3" id="KW-1185">Reference proteome</keyword>
<gene>
    <name evidence="2" type="ORF">BDV98DRAFT_560880</name>
</gene>
<accession>A0A5C3QYP5</accession>
<reference evidence="2 3" key="1">
    <citation type="journal article" date="2019" name="Nat. Ecol. Evol.">
        <title>Megaphylogeny resolves global patterns of mushroom evolution.</title>
        <authorList>
            <person name="Varga T."/>
            <person name="Krizsan K."/>
            <person name="Foldi C."/>
            <person name="Dima B."/>
            <person name="Sanchez-Garcia M."/>
            <person name="Sanchez-Ramirez S."/>
            <person name="Szollosi G.J."/>
            <person name="Szarkandi J.G."/>
            <person name="Papp V."/>
            <person name="Albert L."/>
            <person name="Andreopoulos W."/>
            <person name="Angelini C."/>
            <person name="Antonin V."/>
            <person name="Barry K.W."/>
            <person name="Bougher N.L."/>
            <person name="Buchanan P."/>
            <person name="Buyck B."/>
            <person name="Bense V."/>
            <person name="Catcheside P."/>
            <person name="Chovatia M."/>
            <person name="Cooper J."/>
            <person name="Damon W."/>
            <person name="Desjardin D."/>
            <person name="Finy P."/>
            <person name="Geml J."/>
            <person name="Haridas S."/>
            <person name="Hughes K."/>
            <person name="Justo A."/>
            <person name="Karasinski D."/>
            <person name="Kautmanova I."/>
            <person name="Kiss B."/>
            <person name="Kocsube S."/>
            <person name="Kotiranta H."/>
            <person name="LaButti K.M."/>
            <person name="Lechner B.E."/>
            <person name="Liimatainen K."/>
            <person name="Lipzen A."/>
            <person name="Lukacs Z."/>
            <person name="Mihaltcheva S."/>
            <person name="Morgado L.N."/>
            <person name="Niskanen T."/>
            <person name="Noordeloos M.E."/>
            <person name="Ohm R.A."/>
            <person name="Ortiz-Santana B."/>
            <person name="Ovrebo C."/>
            <person name="Racz N."/>
            <person name="Riley R."/>
            <person name="Savchenko A."/>
            <person name="Shiryaev A."/>
            <person name="Soop K."/>
            <person name="Spirin V."/>
            <person name="Szebenyi C."/>
            <person name="Tomsovsky M."/>
            <person name="Tulloss R.E."/>
            <person name="Uehling J."/>
            <person name="Grigoriev I.V."/>
            <person name="Vagvolgyi C."/>
            <person name="Papp T."/>
            <person name="Martin F.M."/>
            <person name="Miettinen O."/>
            <person name="Hibbett D.S."/>
            <person name="Nagy L.G."/>
        </authorList>
    </citation>
    <scope>NUCLEOTIDE SEQUENCE [LARGE SCALE GENOMIC DNA]</scope>
    <source>
        <strain evidence="2 3">CBS 309.79</strain>
    </source>
</reference>
<dbReference type="Proteomes" id="UP000305067">
    <property type="component" value="Unassembled WGS sequence"/>
</dbReference>
<proteinExistence type="predicted"/>
<feature type="compositionally biased region" description="Low complexity" evidence="1">
    <location>
        <begin position="28"/>
        <end position="54"/>
    </location>
</feature>
<organism evidence="2 3">
    <name type="scientific">Pterulicium gracile</name>
    <dbReference type="NCBI Taxonomy" id="1884261"/>
    <lineage>
        <taxon>Eukaryota</taxon>
        <taxon>Fungi</taxon>
        <taxon>Dikarya</taxon>
        <taxon>Basidiomycota</taxon>
        <taxon>Agaricomycotina</taxon>
        <taxon>Agaricomycetes</taxon>
        <taxon>Agaricomycetidae</taxon>
        <taxon>Agaricales</taxon>
        <taxon>Pleurotineae</taxon>
        <taxon>Pterulaceae</taxon>
        <taxon>Pterulicium</taxon>
    </lineage>
</organism>